<dbReference type="EMBL" id="VSRR010003622">
    <property type="protein sequence ID" value="MPC36859.1"/>
    <property type="molecule type" value="Genomic_DNA"/>
</dbReference>
<evidence type="ECO:0000256" key="1">
    <source>
        <dbReference type="SAM" id="MobiDB-lite"/>
    </source>
</evidence>
<comment type="caution">
    <text evidence="2">The sequence shown here is derived from an EMBL/GenBank/DDBJ whole genome shotgun (WGS) entry which is preliminary data.</text>
</comment>
<dbReference type="AlphaFoldDB" id="A0A5B7EV22"/>
<sequence length="70" mass="8235">MTKSSYNGQLRWLTSRQVCVDRSYCELRKATGTKPEYQKQLHLQRDHYKVPLKSNWGQEDDEGKKSKSTS</sequence>
<accession>A0A5B7EV22</accession>
<reference evidence="2 3" key="1">
    <citation type="submission" date="2019-05" db="EMBL/GenBank/DDBJ databases">
        <title>Another draft genome of Portunus trituberculatus and its Hox gene families provides insights of decapod evolution.</title>
        <authorList>
            <person name="Jeong J.-H."/>
            <person name="Song I."/>
            <person name="Kim S."/>
            <person name="Choi T."/>
            <person name="Kim D."/>
            <person name="Ryu S."/>
            <person name="Kim W."/>
        </authorList>
    </citation>
    <scope>NUCLEOTIDE SEQUENCE [LARGE SCALE GENOMIC DNA]</scope>
    <source>
        <tissue evidence="2">Muscle</tissue>
    </source>
</reference>
<proteinExistence type="predicted"/>
<protein>
    <submittedName>
        <fullName evidence="2">Uncharacterized protein</fullName>
    </submittedName>
</protein>
<organism evidence="2 3">
    <name type="scientific">Portunus trituberculatus</name>
    <name type="common">Swimming crab</name>
    <name type="synonym">Neptunus trituberculatus</name>
    <dbReference type="NCBI Taxonomy" id="210409"/>
    <lineage>
        <taxon>Eukaryota</taxon>
        <taxon>Metazoa</taxon>
        <taxon>Ecdysozoa</taxon>
        <taxon>Arthropoda</taxon>
        <taxon>Crustacea</taxon>
        <taxon>Multicrustacea</taxon>
        <taxon>Malacostraca</taxon>
        <taxon>Eumalacostraca</taxon>
        <taxon>Eucarida</taxon>
        <taxon>Decapoda</taxon>
        <taxon>Pleocyemata</taxon>
        <taxon>Brachyura</taxon>
        <taxon>Eubrachyura</taxon>
        <taxon>Portunoidea</taxon>
        <taxon>Portunidae</taxon>
        <taxon>Portuninae</taxon>
        <taxon>Portunus</taxon>
    </lineage>
</organism>
<evidence type="ECO:0000313" key="2">
    <source>
        <dbReference type="EMBL" id="MPC36859.1"/>
    </source>
</evidence>
<gene>
    <name evidence="2" type="ORF">E2C01_030325</name>
</gene>
<feature type="region of interest" description="Disordered" evidence="1">
    <location>
        <begin position="49"/>
        <end position="70"/>
    </location>
</feature>
<dbReference type="Proteomes" id="UP000324222">
    <property type="component" value="Unassembled WGS sequence"/>
</dbReference>
<keyword evidence="3" id="KW-1185">Reference proteome</keyword>
<name>A0A5B7EV22_PORTR</name>
<evidence type="ECO:0000313" key="3">
    <source>
        <dbReference type="Proteomes" id="UP000324222"/>
    </source>
</evidence>